<protein>
    <submittedName>
        <fullName evidence="2">RHS family protein</fullName>
    </submittedName>
</protein>
<dbReference type="Pfam" id="PF20148">
    <property type="entry name" value="DUF6531"/>
    <property type="match status" value="1"/>
</dbReference>
<accession>A0A365QG64</accession>
<dbReference type="Gene3D" id="2.180.10.10">
    <property type="entry name" value="RHS repeat-associated core"/>
    <property type="match status" value="1"/>
</dbReference>
<keyword evidence="3" id="KW-1185">Reference proteome</keyword>
<evidence type="ECO:0000259" key="1">
    <source>
        <dbReference type="Pfam" id="PF20148"/>
    </source>
</evidence>
<feature type="domain" description="DUF6531" evidence="1">
    <location>
        <begin position="20"/>
        <end position="93"/>
    </location>
</feature>
<name>A0A365QG64_9BURK</name>
<comment type="caution">
    <text evidence="2">The sequence shown here is derived from an EMBL/GenBank/DDBJ whole genome shotgun (WGS) entry which is preliminary data.</text>
</comment>
<dbReference type="NCBIfam" id="TIGR01643">
    <property type="entry name" value="YD_repeat_2x"/>
    <property type="match status" value="2"/>
</dbReference>
<feature type="non-terminal residue" evidence="2">
    <location>
        <position position="383"/>
    </location>
</feature>
<dbReference type="Pfam" id="PF05593">
    <property type="entry name" value="RHS_repeat"/>
    <property type="match status" value="1"/>
</dbReference>
<dbReference type="PANTHER" id="PTHR32305">
    <property type="match status" value="1"/>
</dbReference>
<dbReference type="EMBL" id="QMFZ01000110">
    <property type="protein sequence ID" value="RBB31176.1"/>
    <property type="molecule type" value="Genomic_DNA"/>
</dbReference>
<dbReference type="InterPro" id="IPR006530">
    <property type="entry name" value="YD"/>
</dbReference>
<dbReference type="AlphaFoldDB" id="A0A365QG64"/>
<evidence type="ECO:0000313" key="3">
    <source>
        <dbReference type="Proteomes" id="UP000252458"/>
    </source>
</evidence>
<dbReference type="Proteomes" id="UP000252458">
    <property type="component" value="Unassembled WGS sequence"/>
</dbReference>
<feature type="non-terminal residue" evidence="2">
    <location>
        <position position="1"/>
    </location>
</feature>
<sequence length="383" mass="43071">GVSGCRACEIGQPAARVGGAIGLALGDESFTHTDFVIPGVMPVEWARTYRSNFGAHDGQGPLGPRWTTPYHVAFEAKGDELVYHDASGRSLTYPALKPGQPHYDAIESCVLTRESDDRIRLVRGETLTETYERHGARFALTKIEDRSGNTVTLTWADGLLTTIKSASDAVASLTHDREGRIMRVALVDDSGTAVRVLARYRYDEAGDLVEAADENAASWSYAYSHHLVTRYTDRTGRGMNLEWDGTHLDAKAVHEWADDGTFDTRLTWHDRLRLTFVTDALGNTTQQYYDIDGYVYRIVYPDNTEEWFFRDAAKHVTRHVFADGTEESFTWDDAGHLTSHTQQDGRTAHYVYDRHGNLTGLQDPEGHRWERYYDSKGRVTEAL</sequence>
<dbReference type="InterPro" id="IPR050708">
    <property type="entry name" value="T6SS_VgrG/RHS"/>
</dbReference>
<organism evidence="2 3">
    <name type="scientific">Burkholderia reimsis</name>
    <dbReference type="NCBI Taxonomy" id="2234132"/>
    <lineage>
        <taxon>Bacteria</taxon>
        <taxon>Pseudomonadati</taxon>
        <taxon>Pseudomonadota</taxon>
        <taxon>Betaproteobacteria</taxon>
        <taxon>Burkholderiales</taxon>
        <taxon>Burkholderiaceae</taxon>
        <taxon>Burkholderia</taxon>
    </lineage>
</organism>
<dbReference type="InterPro" id="IPR045351">
    <property type="entry name" value="DUF6531"/>
</dbReference>
<proteinExistence type="predicted"/>
<gene>
    <name evidence="2" type="ORF">DPV79_41435</name>
</gene>
<dbReference type="InterPro" id="IPR031325">
    <property type="entry name" value="RHS_repeat"/>
</dbReference>
<reference evidence="2 3" key="1">
    <citation type="submission" date="2018-06" db="EMBL/GenBank/DDBJ databases">
        <title>Draft genome sequence of Burkholderia reimsis strain BE51 isolated from a French agricultural soil.</title>
        <authorList>
            <person name="Esmaeel Q."/>
        </authorList>
    </citation>
    <scope>NUCLEOTIDE SEQUENCE [LARGE SCALE GENOMIC DNA]</scope>
    <source>
        <strain evidence="2 3">BE51</strain>
    </source>
</reference>
<dbReference type="PANTHER" id="PTHR32305:SF15">
    <property type="entry name" value="PROTEIN RHSA-RELATED"/>
    <property type="match status" value="1"/>
</dbReference>
<evidence type="ECO:0000313" key="2">
    <source>
        <dbReference type="EMBL" id="RBB31176.1"/>
    </source>
</evidence>